<keyword evidence="1" id="KW-1133">Transmembrane helix</keyword>
<organism evidence="2 3">
    <name type="scientific">Sphaerisporangium dianthi</name>
    <dbReference type="NCBI Taxonomy" id="1436120"/>
    <lineage>
        <taxon>Bacteria</taxon>
        <taxon>Bacillati</taxon>
        <taxon>Actinomycetota</taxon>
        <taxon>Actinomycetes</taxon>
        <taxon>Streptosporangiales</taxon>
        <taxon>Streptosporangiaceae</taxon>
        <taxon>Sphaerisporangium</taxon>
    </lineage>
</organism>
<proteinExistence type="predicted"/>
<evidence type="ECO:0000313" key="3">
    <source>
        <dbReference type="Proteomes" id="UP001596004"/>
    </source>
</evidence>
<keyword evidence="1" id="KW-0812">Transmembrane</keyword>
<evidence type="ECO:0000256" key="1">
    <source>
        <dbReference type="SAM" id="Phobius"/>
    </source>
</evidence>
<gene>
    <name evidence="2" type="ORF">ACFO60_36670</name>
</gene>
<feature type="transmembrane region" description="Helical" evidence="1">
    <location>
        <begin position="111"/>
        <end position="132"/>
    </location>
</feature>
<evidence type="ECO:0008006" key="4">
    <source>
        <dbReference type="Google" id="ProtNLM"/>
    </source>
</evidence>
<feature type="transmembrane region" description="Helical" evidence="1">
    <location>
        <begin position="12"/>
        <end position="32"/>
    </location>
</feature>
<protein>
    <recommendedName>
        <fullName evidence="4">DUF2809 domain-containing protein</fullName>
    </recommendedName>
</protein>
<feature type="transmembrane region" description="Helical" evidence="1">
    <location>
        <begin position="44"/>
        <end position="66"/>
    </location>
</feature>
<keyword evidence="1" id="KW-0472">Membrane</keyword>
<comment type="caution">
    <text evidence="2">The sequence shown here is derived from an EMBL/GenBank/DDBJ whole genome shotgun (WGS) entry which is preliminary data.</text>
</comment>
<keyword evidence="3" id="KW-1185">Reference proteome</keyword>
<dbReference type="Proteomes" id="UP001596004">
    <property type="component" value="Unassembled WGS sequence"/>
</dbReference>
<reference evidence="3" key="1">
    <citation type="journal article" date="2019" name="Int. J. Syst. Evol. Microbiol.">
        <title>The Global Catalogue of Microorganisms (GCM) 10K type strain sequencing project: providing services to taxonomists for standard genome sequencing and annotation.</title>
        <authorList>
            <consortium name="The Broad Institute Genomics Platform"/>
            <consortium name="The Broad Institute Genome Sequencing Center for Infectious Disease"/>
            <person name="Wu L."/>
            <person name="Ma J."/>
        </authorList>
    </citation>
    <scope>NUCLEOTIDE SEQUENCE [LARGE SCALE GENOMIC DNA]</scope>
    <source>
        <strain evidence="3">CGMCC 4.7132</strain>
    </source>
</reference>
<name>A0ABV9CUD6_9ACTN</name>
<feature type="transmembrane region" description="Helical" evidence="1">
    <location>
        <begin position="78"/>
        <end position="99"/>
    </location>
</feature>
<sequence length="147" mass="16452">MVPTLSGRIQTRLFLLATVGVVVTALMVPLLPGMSGPPTRDYRVAYAVLAAVAVLGVVWELIYHFLMQFRWEKDWPSLFGLLTLIPEGLLLFFLLRSGAIGSLIDPVPPAAAFWTQFAVVWICVWLVANGPMRVPFIRWRFRGGRVL</sequence>
<dbReference type="RefSeq" id="WP_380850580.1">
    <property type="nucleotide sequence ID" value="NZ_JBHSFP010000043.1"/>
</dbReference>
<accession>A0ABV9CUD6</accession>
<dbReference type="EMBL" id="JBHSFP010000043">
    <property type="protein sequence ID" value="MFC4536332.1"/>
    <property type="molecule type" value="Genomic_DNA"/>
</dbReference>
<evidence type="ECO:0000313" key="2">
    <source>
        <dbReference type="EMBL" id="MFC4536332.1"/>
    </source>
</evidence>